<organism evidence="2 3">
    <name type="scientific">Corynebacterium renale</name>
    <dbReference type="NCBI Taxonomy" id="1724"/>
    <lineage>
        <taxon>Bacteria</taxon>
        <taxon>Bacillati</taxon>
        <taxon>Actinomycetota</taxon>
        <taxon>Actinomycetes</taxon>
        <taxon>Mycobacteriales</taxon>
        <taxon>Corynebacteriaceae</taxon>
        <taxon>Corynebacterium</taxon>
    </lineage>
</organism>
<dbReference type="AlphaFoldDB" id="A0A2A9DN19"/>
<feature type="transmembrane region" description="Helical" evidence="1">
    <location>
        <begin position="380"/>
        <end position="398"/>
    </location>
</feature>
<feature type="transmembrane region" description="Helical" evidence="1">
    <location>
        <begin position="227"/>
        <end position="244"/>
    </location>
</feature>
<feature type="transmembrane region" description="Helical" evidence="1">
    <location>
        <begin position="317"/>
        <end position="336"/>
    </location>
</feature>
<gene>
    <name evidence="2" type="ORF">ATK06_0408</name>
</gene>
<dbReference type="OrthoDB" id="4406690at2"/>
<feature type="transmembrane region" description="Helical" evidence="1">
    <location>
        <begin position="20"/>
        <end position="39"/>
    </location>
</feature>
<dbReference type="EMBL" id="PDJF01000001">
    <property type="protein sequence ID" value="PFG27352.1"/>
    <property type="molecule type" value="Genomic_DNA"/>
</dbReference>
<protein>
    <recommendedName>
        <fullName evidence="4">O-antigen/teichoic acid export membrane protein</fullName>
    </recommendedName>
</protein>
<feature type="transmembrane region" description="Helical" evidence="1">
    <location>
        <begin position="115"/>
        <end position="134"/>
    </location>
</feature>
<evidence type="ECO:0008006" key="4">
    <source>
        <dbReference type="Google" id="ProtNLM"/>
    </source>
</evidence>
<keyword evidence="1" id="KW-1133">Transmembrane helix</keyword>
<feature type="transmembrane region" description="Helical" evidence="1">
    <location>
        <begin position="45"/>
        <end position="70"/>
    </location>
</feature>
<proteinExistence type="predicted"/>
<dbReference type="RefSeq" id="WP_143341372.1">
    <property type="nucleotide sequence ID" value="NZ_LS483464.1"/>
</dbReference>
<feature type="transmembrane region" description="Helical" evidence="1">
    <location>
        <begin position="82"/>
        <end position="103"/>
    </location>
</feature>
<keyword evidence="3" id="KW-1185">Reference proteome</keyword>
<dbReference type="Proteomes" id="UP000221653">
    <property type="component" value="Unassembled WGS sequence"/>
</dbReference>
<feature type="transmembrane region" description="Helical" evidence="1">
    <location>
        <begin position="192"/>
        <end position="215"/>
    </location>
</feature>
<evidence type="ECO:0000313" key="2">
    <source>
        <dbReference type="EMBL" id="PFG27352.1"/>
    </source>
</evidence>
<keyword evidence="1" id="KW-0812">Transmembrane</keyword>
<keyword evidence="1" id="KW-0472">Membrane</keyword>
<feature type="transmembrane region" description="Helical" evidence="1">
    <location>
        <begin position="404"/>
        <end position="422"/>
    </location>
</feature>
<feature type="transmembrane region" description="Helical" evidence="1">
    <location>
        <begin position="461"/>
        <end position="478"/>
    </location>
</feature>
<reference evidence="2 3" key="1">
    <citation type="submission" date="2017-10" db="EMBL/GenBank/DDBJ databases">
        <title>Sequencing the genomes of 1000 actinobacteria strains.</title>
        <authorList>
            <person name="Klenk H.-P."/>
        </authorList>
    </citation>
    <scope>NUCLEOTIDE SEQUENCE [LARGE SCALE GENOMIC DNA]</scope>
    <source>
        <strain evidence="2 3">DSM 20688</strain>
    </source>
</reference>
<comment type="caution">
    <text evidence="2">The sequence shown here is derived from an EMBL/GenBank/DDBJ whole genome shotgun (WGS) entry which is preliminary data.</text>
</comment>
<feature type="transmembrane region" description="Helical" evidence="1">
    <location>
        <begin position="250"/>
        <end position="268"/>
    </location>
</feature>
<evidence type="ECO:0000313" key="3">
    <source>
        <dbReference type="Proteomes" id="UP000221653"/>
    </source>
</evidence>
<feature type="transmembrane region" description="Helical" evidence="1">
    <location>
        <begin position="434"/>
        <end position="455"/>
    </location>
</feature>
<evidence type="ECO:0000256" key="1">
    <source>
        <dbReference type="SAM" id="Phobius"/>
    </source>
</evidence>
<feature type="transmembrane region" description="Helical" evidence="1">
    <location>
        <begin position="289"/>
        <end position="311"/>
    </location>
</feature>
<feature type="transmembrane region" description="Helical" evidence="1">
    <location>
        <begin position="164"/>
        <end position="186"/>
    </location>
</feature>
<name>A0A2A9DN19_9CORY</name>
<sequence length="500" mass="53508">MNLHTPKHRAEVQNPAPWRVLGGCYVATVVLWAVYRALIYSETYAALRIVLVGCGVAAAVCAVLLAVRVLRRRDALVSPGNLFQAVVIISPTALLMTAFSVAYQQMVGKTLGGESSLLLLMAVSVTVPWISAAASRPLYPVVQQANTYSEVQGSARKGSDDDHILRAFAVNWPVVFCWSVLFVAGFSAVFGLALQLSLTGVAVYALGVLANVVFAQTLIAVQEVRRYGFVLAGWAAYAICLAAAPELWLVAPLVGMVPGVVLIAVGCVRTRGGWVSDAHTPHRFIVRDMCVGLGVGAVLWADKLFIVVALGEESFPVLYLLYVSLVPTVAGTALYWSRHYQFLQQAISRVWDVINGVPARDLQRTMCQAGQPADRALGEVMVPTALGGVAVVGCAPLLGFAPDLMLLMAVLAPQAFLALMIATHNLEQVSKMSVALRVHGVHVAACACALVAAFLPGALPWVYVLFIGVDVALTAYAVRVRRTTVLDAPYELFWKEAVAL</sequence>
<accession>A0A2A9DN19</accession>
<dbReference type="STRING" id="1724.GCA_001044175_00819"/>